<accession>A0A376AF21</accession>
<evidence type="ECO:0000313" key="1">
    <source>
        <dbReference type="EMBL" id="SSC66426.1"/>
    </source>
</evidence>
<dbReference type="Gene3D" id="3.90.79.10">
    <property type="entry name" value="Nucleoside Triphosphate Pyrophosphohydrolase"/>
    <property type="match status" value="1"/>
</dbReference>
<dbReference type="AlphaFoldDB" id="A0A376AF21"/>
<name>A0A376AF21_9HYPH</name>
<reference evidence="2" key="1">
    <citation type="submission" date="2018-07" db="EMBL/GenBank/DDBJ databases">
        <authorList>
            <person name="Peiro R."/>
            <person name="Begona"/>
            <person name="Cbmso G."/>
            <person name="Lopez M."/>
            <person name="Gonzalez S."/>
        </authorList>
    </citation>
    <scope>NUCLEOTIDE SEQUENCE [LARGE SCALE GENOMIC DNA]</scope>
</reference>
<dbReference type="OrthoDB" id="9806849at2"/>
<dbReference type="STRING" id="1336235.GCA_000518785_00540"/>
<proteinExistence type="predicted"/>
<keyword evidence="2" id="KW-1185">Reference proteome</keyword>
<protein>
    <submittedName>
        <fullName evidence="1">Uncharacterized protein</fullName>
    </submittedName>
</protein>
<evidence type="ECO:0000313" key="2">
    <source>
        <dbReference type="Proteomes" id="UP000254764"/>
    </source>
</evidence>
<gene>
    <name evidence="1" type="ORF">RHIZ70_2134</name>
</gene>
<organism evidence="1 2">
    <name type="scientific">Ciceribacter selenitireducens ATCC BAA-1503</name>
    <dbReference type="NCBI Taxonomy" id="1336235"/>
    <lineage>
        <taxon>Bacteria</taxon>
        <taxon>Pseudomonadati</taxon>
        <taxon>Pseudomonadota</taxon>
        <taxon>Alphaproteobacteria</taxon>
        <taxon>Hyphomicrobiales</taxon>
        <taxon>Rhizobiaceae</taxon>
        <taxon>Ciceribacter</taxon>
    </lineage>
</organism>
<dbReference type="SUPFAM" id="SSF55811">
    <property type="entry name" value="Nudix"/>
    <property type="match status" value="1"/>
</dbReference>
<sequence>MFDRDEGCVDPLPPEGQVFPLQGVRLRVLEGEHPFHRDNHRAAASNWQAEIAAKPALFDGRMIFQHRLRLEEGVLEGEGYVVPYSTYLWWRRQPDGAGGRHVFAFPVIASADGALIAVRMAEHTANGGQVYCAAGSLDPDDVVDGHCDIAGNMAREVREETGLDLSQAVTDGRYFASYRGRRLTILRLYRYPLTADALLDRIAAHMAIDEEKEIAGAVAIRSADPAAHPYNPAMLPVLAWFFGGAS</sequence>
<dbReference type="EMBL" id="UEYP01000002">
    <property type="protein sequence ID" value="SSC66426.1"/>
    <property type="molecule type" value="Genomic_DNA"/>
</dbReference>
<dbReference type="Proteomes" id="UP000254764">
    <property type="component" value="Unassembled WGS sequence"/>
</dbReference>
<dbReference type="RefSeq" id="WP_115669215.1">
    <property type="nucleotide sequence ID" value="NZ_UEYP01000002.1"/>
</dbReference>
<dbReference type="GO" id="GO:0003824">
    <property type="term" value="F:catalytic activity"/>
    <property type="evidence" value="ECO:0007669"/>
    <property type="project" value="UniProtKB-ARBA"/>
</dbReference>
<dbReference type="InterPro" id="IPR015797">
    <property type="entry name" value="NUDIX_hydrolase-like_dom_sf"/>
</dbReference>